<evidence type="ECO:0000259" key="2">
    <source>
        <dbReference type="Pfam" id="PF02517"/>
    </source>
</evidence>
<organism evidence="3 4">
    <name type="scientific">Corynebacterium kroppenstedtii (strain DSM 44385 / JCM 11950 / CIP 105744 / CCUG 35717)</name>
    <dbReference type="NCBI Taxonomy" id="645127"/>
    <lineage>
        <taxon>Bacteria</taxon>
        <taxon>Bacillati</taxon>
        <taxon>Actinomycetota</taxon>
        <taxon>Actinomycetes</taxon>
        <taxon>Mycobacteriales</taxon>
        <taxon>Corynebacteriaceae</taxon>
        <taxon>Corynebacterium</taxon>
    </lineage>
</organism>
<keyword evidence="1" id="KW-0472">Membrane</keyword>
<protein>
    <submittedName>
        <fullName evidence="3">Putative membrane protein</fullName>
    </submittedName>
</protein>
<name>C4LLR0_CORK4</name>
<feature type="transmembrane region" description="Helical" evidence="1">
    <location>
        <begin position="43"/>
        <end position="65"/>
    </location>
</feature>
<dbReference type="HOGENOM" id="CLU_080128_0_0_11"/>
<feature type="transmembrane region" description="Helical" evidence="1">
    <location>
        <begin position="127"/>
        <end position="149"/>
    </location>
</feature>
<keyword evidence="1" id="KW-0812">Transmembrane</keyword>
<feature type="transmembrane region" description="Helical" evidence="1">
    <location>
        <begin position="85"/>
        <end position="106"/>
    </location>
</feature>
<dbReference type="KEGG" id="ckp:ckrop_0117"/>
<evidence type="ECO:0000313" key="4">
    <source>
        <dbReference type="Proteomes" id="UP000001473"/>
    </source>
</evidence>
<dbReference type="Pfam" id="PF02517">
    <property type="entry name" value="Rce1-like"/>
    <property type="match status" value="1"/>
</dbReference>
<dbReference type="GO" id="GO:0004175">
    <property type="term" value="F:endopeptidase activity"/>
    <property type="evidence" value="ECO:0007669"/>
    <property type="project" value="UniProtKB-ARBA"/>
</dbReference>
<dbReference type="GO" id="GO:0080120">
    <property type="term" value="P:CAAX-box protein maturation"/>
    <property type="evidence" value="ECO:0007669"/>
    <property type="project" value="UniProtKB-ARBA"/>
</dbReference>
<dbReference type="InterPro" id="IPR003675">
    <property type="entry name" value="Rce1/LyrA-like_dom"/>
</dbReference>
<dbReference type="EMBL" id="CP001620">
    <property type="protein sequence ID" value="ACR16914.1"/>
    <property type="molecule type" value="Genomic_DNA"/>
</dbReference>
<dbReference type="eggNOG" id="COG1266">
    <property type="taxonomic scope" value="Bacteria"/>
</dbReference>
<feature type="transmembrane region" description="Helical" evidence="1">
    <location>
        <begin position="204"/>
        <end position="225"/>
    </location>
</feature>
<feature type="transmembrane region" description="Helical" evidence="1">
    <location>
        <begin position="177"/>
        <end position="197"/>
    </location>
</feature>
<reference evidence="3 4" key="1">
    <citation type="journal article" date="2008" name="J. Biotechnol.">
        <title>Ultrafast pyrosequencing of Corynebacterium kroppenstedtii DSM44385 revealed insights into the physiology of a lipophilic corynebacterium that lacks mycolic acids.</title>
        <authorList>
            <person name="Tauch A."/>
            <person name="Schneider J."/>
            <person name="Szczepanowski R."/>
            <person name="Tilker A."/>
            <person name="Viehoever P."/>
            <person name="Gartemann K.-H."/>
            <person name="Arnold W."/>
            <person name="Blom J."/>
            <person name="Brinkrolf K."/>
            <person name="Brune I."/>
            <person name="Goetker S."/>
            <person name="Weisshaar B."/>
            <person name="Goesmann A."/>
            <person name="Droege M."/>
            <person name="Puehler A."/>
        </authorList>
    </citation>
    <scope>NUCLEOTIDE SEQUENCE [LARGE SCALE GENOMIC DNA]</scope>
    <source>
        <strain evidence="4">DSM 44385 / JCM 11950 / CIP 105744 / CCUG 35717</strain>
    </source>
</reference>
<sequence>MTFGMSGLRATLRLVEALVSPTPLKGQTAQLNPSQAPAAWLDVSLQVLSAGTLVAWGALAVYMLWVHPVTTNPLWFLRWSGLSDVWHGLAAAAAIGLPGLCFYGVARACGLSATVDPAAGVRAWWSYVLLVISACATAWAEEVVVVGWLQTRLAQCGVSGAPRVAASALLRGLYHVYQSPSAGMGNAIMGLVFGTYFERTGRVWPLMIAHATIDCVAFVGAALLAGHLPWLGL</sequence>
<gene>
    <name evidence="3" type="ordered locus">ckrop_0117</name>
</gene>
<accession>C4LLR0</accession>
<dbReference type="Proteomes" id="UP000001473">
    <property type="component" value="Chromosome"/>
</dbReference>
<keyword evidence="1" id="KW-1133">Transmembrane helix</keyword>
<keyword evidence="4" id="KW-1185">Reference proteome</keyword>
<dbReference type="STRING" id="645127.ckrop_0117"/>
<evidence type="ECO:0000313" key="3">
    <source>
        <dbReference type="EMBL" id="ACR16914.1"/>
    </source>
</evidence>
<evidence type="ECO:0000256" key="1">
    <source>
        <dbReference type="SAM" id="Phobius"/>
    </source>
</evidence>
<proteinExistence type="predicted"/>
<dbReference type="AlphaFoldDB" id="C4LLR0"/>
<feature type="domain" description="CAAX prenyl protease 2/Lysostaphin resistance protein A-like" evidence="2">
    <location>
        <begin position="124"/>
        <end position="215"/>
    </location>
</feature>